<proteinExistence type="predicted"/>
<accession>R0KV12</accession>
<name>R0KV12_NOSB1</name>
<feature type="transmembrane region" description="Helical" evidence="1">
    <location>
        <begin position="88"/>
        <end position="121"/>
    </location>
</feature>
<reference evidence="2 3" key="1">
    <citation type="journal article" date="2013" name="BMC Genomics">
        <title>Comparative genomics of parasitic silkworm microsporidia reveal an association between genome expansion and host adaptation.</title>
        <authorList>
            <person name="Pan G."/>
            <person name="Xu J."/>
            <person name="Li T."/>
            <person name="Xia Q."/>
            <person name="Liu S.L."/>
            <person name="Zhang G."/>
            <person name="Li S."/>
            <person name="Li C."/>
            <person name="Liu H."/>
            <person name="Yang L."/>
            <person name="Liu T."/>
            <person name="Zhang X."/>
            <person name="Wu Z."/>
            <person name="Fan W."/>
            <person name="Dang X."/>
            <person name="Xiang H."/>
            <person name="Tao M."/>
            <person name="Li Y."/>
            <person name="Hu J."/>
            <person name="Li Z."/>
            <person name="Lin L."/>
            <person name="Luo J."/>
            <person name="Geng L."/>
            <person name="Wang L."/>
            <person name="Long M."/>
            <person name="Wan Y."/>
            <person name="He N."/>
            <person name="Zhang Z."/>
            <person name="Lu C."/>
            <person name="Keeling P.J."/>
            <person name="Wang J."/>
            <person name="Xiang Z."/>
            <person name="Zhou Z."/>
        </authorList>
    </citation>
    <scope>NUCLEOTIDE SEQUENCE [LARGE SCALE GENOMIC DNA]</scope>
    <source>
        <strain evidence="3">CQ1 / CVCC 102059</strain>
    </source>
</reference>
<dbReference type="Proteomes" id="UP000016927">
    <property type="component" value="Unassembled WGS sequence"/>
</dbReference>
<gene>
    <name evidence="2" type="ORF">NBO_16g0002</name>
</gene>
<dbReference type="AlphaFoldDB" id="R0KV12"/>
<organism evidence="2 3">
    <name type="scientific">Nosema bombycis (strain CQ1 / CVCC 102059)</name>
    <name type="common">Microsporidian parasite</name>
    <name type="synonym">Pebrine of silkworm</name>
    <dbReference type="NCBI Taxonomy" id="578461"/>
    <lineage>
        <taxon>Eukaryota</taxon>
        <taxon>Fungi</taxon>
        <taxon>Fungi incertae sedis</taxon>
        <taxon>Microsporidia</taxon>
        <taxon>Nosematidae</taxon>
        <taxon>Nosema</taxon>
    </lineage>
</organism>
<keyword evidence="1" id="KW-1133">Transmembrane helix</keyword>
<keyword evidence="3" id="KW-1185">Reference proteome</keyword>
<dbReference type="EMBL" id="KB908924">
    <property type="protein sequence ID" value="EOB14716.1"/>
    <property type="molecule type" value="Genomic_DNA"/>
</dbReference>
<sequence length="132" mass="15544">MDCKTFPMFFFLTIAFSRRLSLQISPGFLCLITSSSEILATKKFEKERLKTDTSSENYFKEIKKLSKDENYQKQIDQKRCVETVKFTVIVLIVLVLFINWLFIGFSFLYVFGICGFLYFFINRAAENTDFTK</sequence>
<keyword evidence="1" id="KW-0472">Membrane</keyword>
<evidence type="ECO:0000256" key="1">
    <source>
        <dbReference type="SAM" id="Phobius"/>
    </source>
</evidence>
<evidence type="ECO:0000313" key="3">
    <source>
        <dbReference type="Proteomes" id="UP000016927"/>
    </source>
</evidence>
<evidence type="ECO:0000313" key="2">
    <source>
        <dbReference type="EMBL" id="EOB14716.1"/>
    </source>
</evidence>
<dbReference type="HOGENOM" id="CLU_1917641_0_0_1"/>
<protein>
    <submittedName>
        <fullName evidence="2">Uncharacterized protein</fullName>
    </submittedName>
</protein>
<keyword evidence="1" id="KW-0812">Transmembrane</keyword>
<dbReference type="VEuPathDB" id="MicrosporidiaDB:NBO_16g0002"/>